<keyword evidence="1" id="KW-0472">Membrane</keyword>
<protein>
    <submittedName>
        <fullName evidence="3">Membrane protein YqaA with SNARE-associated domain</fullName>
    </submittedName>
</protein>
<keyword evidence="1" id="KW-0812">Transmembrane</keyword>
<dbReference type="OrthoDB" id="9810270at2"/>
<accession>A0A4R1EY44</accession>
<keyword evidence="1" id="KW-1133">Transmembrane helix</keyword>
<evidence type="ECO:0000259" key="2">
    <source>
        <dbReference type="Pfam" id="PF09335"/>
    </source>
</evidence>
<dbReference type="InterPro" id="IPR032816">
    <property type="entry name" value="VTT_dom"/>
</dbReference>
<comment type="caution">
    <text evidence="3">The sequence shown here is derived from an EMBL/GenBank/DDBJ whole genome shotgun (WGS) entry which is preliminary data.</text>
</comment>
<dbReference type="AlphaFoldDB" id="A0A4R1EY44"/>
<feature type="transmembrane region" description="Helical" evidence="1">
    <location>
        <begin position="107"/>
        <end position="125"/>
    </location>
</feature>
<sequence length="194" mass="21873">MNLFSNIYNKVIEYSQHKYAKNYLGVVSFLESALLPLPPPDIMLIPMTLSKPAEWWRLALWTTFTSVLGGIAGYLLGTWAYEWLGPLIENWGYGHKFEQVKSLFDRWGIWAILVAGFSPIPYKLFTISAGLLSMAFLPFVIASVIGRGARFFLVALLVAKAGPRMEPLIVKYIEWLGWLTVGLLAIVVGIYQLK</sequence>
<evidence type="ECO:0000256" key="1">
    <source>
        <dbReference type="SAM" id="Phobius"/>
    </source>
</evidence>
<dbReference type="Proteomes" id="UP000294887">
    <property type="component" value="Unassembled WGS sequence"/>
</dbReference>
<feature type="transmembrane region" description="Helical" evidence="1">
    <location>
        <begin position="175"/>
        <end position="193"/>
    </location>
</feature>
<name>A0A4R1EY44_9GAMM</name>
<gene>
    <name evidence="3" type="ORF">EV695_3669</name>
</gene>
<feature type="domain" description="VTT" evidence="2">
    <location>
        <begin position="47"/>
        <end position="159"/>
    </location>
</feature>
<organism evidence="3 4">
    <name type="scientific">Cocleimonas flava</name>
    <dbReference type="NCBI Taxonomy" id="634765"/>
    <lineage>
        <taxon>Bacteria</taxon>
        <taxon>Pseudomonadati</taxon>
        <taxon>Pseudomonadota</taxon>
        <taxon>Gammaproteobacteria</taxon>
        <taxon>Thiotrichales</taxon>
        <taxon>Thiotrichaceae</taxon>
        <taxon>Cocleimonas</taxon>
    </lineage>
</organism>
<dbReference type="InterPro" id="IPR051311">
    <property type="entry name" value="DedA_domain"/>
</dbReference>
<dbReference type="PANTHER" id="PTHR42709:SF11">
    <property type="entry name" value="DEDA FAMILY PROTEIN"/>
    <property type="match status" value="1"/>
</dbReference>
<dbReference type="Pfam" id="PF09335">
    <property type="entry name" value="VTT_dom"/>
    <property type="match status" value="1"/>
</dbReference>
<keyword evidence="4" id="KW-1185">Reference proteome</keyword>
<reference evidence="3 4" key="1">
    <citation type="submission" date="2019-03" db="EMBL/GenBank/DDBJ databases">
        <title>Genomic Encyclopedia of Type Strains, Phase IV (KMG-IV): sequencing the most valuable type-strain genomes for metagenomic binning, comparative biology and taxonomic classification.</title>
        <authorList>
            <person name="Goeker M."/>
        </authorList>
    </citation>
    <scope>NUCLEOTIDE SEQUENCE [LARGE SCALE GENOMIC DNA]</scope>
    <source>
        <strain evidence="3 4">DSM 24830</strain>
    </source>
</reference>
<dbReference type="GO" id="GO:0005886">
    <property type="term" value="C:plasma membrane"/>
    <property type="evidence" value="ECO:0007669"/>
    <property type="project" value="UniProtKB-ARBA"/>
</dbReference>
<evidence type="ECO:0000313" key="3">
    <source>
        <dbReference type="EMBL" id="TCJ82931.1"/>
    </source>
</evidence>
<proteinExistence type="predicted"/>
<feature type="transmembrane region" description="Helical" evidence="1">
    <location>
        <begin position="137"/>
        <end position="159"/>
    </location>
</feature>
<dbReference type="PANTHER" id="PTHR42709">
    <property type="entry name" value="ALKALINE PHOSPHATASE LIKE PROTEIN"/>
    <property type="match status" value="1"/>
</dbReference>
<dbReference type="EMBL" id="SMFQ01000005">
    <property type="protein sequence ID" value="TCJ82931.1"/>
    <property type="molecule type" value="Genomic_DNA"/>
</dbReference>
<feature type="transmembrane region" description="Helical" evidence="1">
    <location>
        <begin position="58"/>
        <end position="81"/>
    </location>
</feature>
<evidence type="ECO:0000313" key="4">
    <source>
        <dbReference type="Proteomes" id="UP000294887"/>
    </source>
</evidence>